<dbReference type="InterPro" id="IPR004507">
    <property type="entry name" value="UbiX-like"/>
</dbReference>
<keyword evidence="5" id="KW-0539">Nucleus</keyword>
<dbReference type="Proteomes" id="UP001194746">
    <property type="component" value="Unassembled WGS sequence"/>
</dbReference>
<dbReference type="PANTHER" id="PTHR43374:SF1">
    <property type="entry name" value="FLAVIN PRENYLTRANSFERASE PAD1, MITOCHONDRIAL"/>
    <property type="match status" value="1"/>
</dbReference>
<reference evidence="8" key="1">
    <citation type="journal article" date="2019" name="Beilstein J. Org. Chem.">
        <title>Nanangenines: drimane sesquiterpenoids as the dominant metabolite cohort of a novel Australian fungus, Aspergillus nanangensis.</title>
        <authorList>
            <person name="Lacey H.J."/>
            <person name="Gilchrist C.L.M."/>
            <person name="Crombie A."/>
            <person name="Kalaitzis J.A."/>
            <person name="Vuong D."/>
            <person name="Rutledge P.J."/>
            <person name="Turner P."/>
            <person name="Pitt J.I."/>
            <person name="Lacey E."/>
            <person name="Chooi Y.H."/>
            <person name="Piggott A.M."/>
        </authorList>
    </citation>
    <scope>NUCLEOTIDE SEQUENCE</scope>
    <source>
        <strain evidence="8">MST-FP2251</strain>
    </source>
</reference>
<dbReference type="PROSITE" id="PS00463">
    <property type="entry name" value="ZN2_CY6_FUNGAL_1"/>
    <property type="match status" value="1"/>
</dbReference>
<organism evidence="8 9">
    <name type="scientific">Aspergillus nanangensis</name>
    <dbReference type="NCBI Taxonomy" id="2582783"/>
    <lineage>
        <taxon>Eukaryota</taxon>
        <taxon>Fungi</taxon>
        <taxon>Dikarya</taxon>
        <taxon>Ascomycota</taxon>
        <taxon>Pezizomycotina</taxon>
        <taxon>Eurotiomycetes</taxon>
        <taxon>Eurotiomycetidae</taxon>
        <taxon>Eurotiales</taxon>
        <taxon>Aspergillaceae</taxon>
        <taxon>Aspergillus</taxon>
        <taxon>Aspergillus subgen. Circumdati</taxon>
    </lineage>
</organism>
<dbReference type="GO" id="GO:0008270">
    <property type="term" value="F:zinc ion binding"/>
    <property type="evidence" value="ECO:0007669"/>
    <property type="project" value="InterPro"/>
</dbReference>
<dbReference type="Pfam" id="PF04082">
    <property type="entry name" value="Fungal_trans"/>
    <property type="match status" value="1"/>
</dbReference>
<evidence type="ECO:0000256" key="5">
    <source>
        <dbReference type="ARBA" id="ARBA00023242"/>
    </source>
</evidence>
<dbReference type="GO" id="GO:0000981">
    <property type="term" value="F:DNA-binding transcription factor activity, RNA polymerase II-specific"/>
    <property type="evidence" value="ECO:0007669"/>
    <property type="project" value="InterPro"/>
</dbReference>
<feature type="domain" description="Zn(2)-C6 fungal-type" evidence="7">
    <location>
        <begin position="25"/>
        <end position="56"/>
    </location>
</feature>
<dbReference type="InterPro" id="IPR036864">
    <property type="entry name" value="Zn2-C6_fun-type_DNA-bd_sf"/>
</dbReference>
<dbReference type="EMBL" id="VCAU01000035">
    <property type="protein sequence ID" value="KAF9889510.1"/>
    <property type="molecule type" value="Genomic_DNA"/>
</dbReference>
<accession>A0AAD4GUC4</accession>
<dbReference type="SMART" id="SM00906">
    <property type="entry name" value="Fungal_trans"/>
    <property type="match status" value="1"/>
</dbReference>
<comment type="caution">
    <text evidence="8">The sequence shown here is derived from an EMBL/GenBank/DDBJ whole genome shotgun (WGS) entry which is preliminary data.</text>
</comment>
<dbReference type="InterPro" id="IPR007219">
    <property type="entry name" value="XnlR_reg_dom"/>
</dbReference>
<reference evidence="8" key="2">
    <citation type="submission" date="2020-02" db="EMBL/GenBank/DDBJ databases">
        <authorList>
            <person name="Gilchrist C.L.M."/>
            <person name="Chooi Y.-H."/>
        </authorList>
    </citation>
    <scope>NUCLEOTIDE SEQUENCE</scope>
    <source>
        <strain evidence="8">MST-FP2251</strain>
    </source>
</reference>
<evidence type="ECO:0000256" key="6">
    <source>
        <dbReference type="SAM" id="MobiDB-lite"/>
    </source>
</evidence>
<evidence type="ECO:0000313" key="9">
    <source>
        <dbReference type="Proteomes" id="UP001194746"/>
    </source>
</evidence>
<keyword evidence="9" id="KW-1185">Reference proteome</keyword>
<evidence type="ECO:0000256" key="3">
    <source>
        <dbReference type="ARBA" id="ARBA00023125"/>
    </source>
</evidence>
<feature type="compositionally biased region" description="Low complexity" evidence="6">
    <location>
        <begin position="71"/>
        <end position="91"/>
    </location>
</feature>
<sequence length="634" mass="71916">MANNIDRREIDRVLESRRKQREAKACYPCRQRKVKCDHANPCRTCRRRNHPEICAYDVEPPAHRTVQHARQQTNASSSNSATTTAQPTQAPSQPPAFALDPQSRLERDNSREGAGSTYIYSGDNSVVSILRNRTHDNGSMAQEVGSVLGLQNTYNSYPFMDLKTAEDRWNELLRITPQRTEVLRFFQFYRQSSHPFNPILVDVERFELDICTYLNAYAAGEFRNASSISERWLTDGPVGLISLILATLSSGAHYSDLEHLQRSEICQDLARRSFQALRLSNFLFRPSLNTIQTLLILGTSLRDNGQSDASWALLGTTVRLAQTLGLHTEKSIAHLPDNVQSKARRLWSSVVWQDSLLSLSYDRVPIVSTKGWSLDSTIFSRCDLSYTEVMHYLCRLGIEITTNEDRETQEITHWLGMLYSLDDIYQRAQPHLRSRDNCKSLQQNLEHLALKMHISFGISILTRPALKQCQVRDPPYDILRIRAKGSLLDASKAFLDFQALSVVPLRSWSMVHTVLSSTLLLCIWEETRNDVESRDLQQRVIEVFSAAGSVGTMRNSASENGQWLSERHIRALITLRNAVRSVVDQTREDGNPSENHLPSETAFPMFELPPGLPEDLNQIGASPISYLDSIMNNP</sequence>
<feature type="region of interest" description="Disordered" evidence="6">
    <location>
        <begin position="64"/>
        <end position="118"/>
    </location>
</feature>
<dbReference type="SMART" id="SM00066">
    <property type="entry name" value="GAL4"/>
    <property type="match status" value="1"/>
</dbReference>
<dbReference type="SUPFAM" id="SSF57701">
    <property type="entry name" value="Zn2/Cys6 DNA-binding domain"/>
    <property type="match status" value="1"/>
</dbReference>
<dbReference type="AlphaFoldDB" id="A0AAD4GUC4"/>
<name>A0AAD4GUC4_ASPNN</name>
<keyword evidence="2" id="KW-0805">Transcription regulation</keyword>
<dbReference type="InterPro" id="IPR001138">
    <property type="entry name" value="Zn2Cys6_DnaBD"/>
</dbReference>
<dbReference type="GO" id="GO:0009893">
    <property type="term" value="P:positive regulation of metabolic process"/>
    <property type="evidence" value="ECO:0007669"/>
    <property type="project" value="UniProtKB-ARBA"/>
</dbReference>
<gene>
    <name evidence="8" type="ORF">FE257_007220</name>
</gene>
<evidence type="ECO:0000256" key="2">
    <source>
        <dbReference type="ARBA" id="ARBA00023015"/>
    </source>
</evidence>
<dbReference type="CDD" id="cd00067">
    <property type="entry name" value="GAL4"/>
    <property type="match status" value="1"/>
</dbReference>
<evidence type="ECO:0000256" key="4">
    <source>
        <dbReference type="ARBA" id="ARBA00023163"/>
    </source>
</evidence>
<evidence type="ECO:0000313" key="8">
    <source>
        <dbReference type="EMBL" id="KAF9889510.1"/>
    </source>
</evidence>
<dbReference type="PANTHER" id="PTHR43374">
    <property type="entry name" value="FLAVIN PRENYLTRANSFERASE"/>
    <property type="match status" value="1"/>
</dbReference>
<dbReference type="Pfam" id="PF00172">
    <property type="entry name" value="Zn_clus"/>
    <property type="match status" value="1"/>
</dbReference>
<evidence type="ECO:0000259" key="7">
    <source>
        <dbReference type="PROSITE" id="PS50048"/>
    </source>
</evidence>
<dbReference type="PROSITE" id="PS50048">
    <property type="entry name" value="ZN2_CY6_FUNGAL_2"/>
    <property type="match status" value="1"/>
</dbReference>
<dbReference type="Gene3D" id="4.10.240.10">
    <property type="entry name" value="Zn(2)-C6 fungal-type DNA-binding domain"/>
    <property type="match status" value="1"/>
</dbReference>
<dbReference type="CDD" id="cd12148">
    <property type="entry name" value="fungal_TF_MHR"/>
    <property type="match status" value="1"/>
</dbReference>
<keyword evidence="4" id="KW-0804">Transcription</keyword>
<keyword evidence="3" id="KW-0238">DNA-binding</keyword>
<proteinExistence type="predicted"/>
<protein>
    <recommendedName>
        <fullName evidence="7">Zn(2)-C6 fungal-type domain-containing protein</fullName>
    </recommendedName>
</protein>
<dbReference type="GO" id="GO:0003677">
    <property type="term" value="F:DNA binding"/>
    <property type="evidence" value="ECO:0007669"/>
    <property type="project" value="UniProtKB-KW"/>
</dbReference>
<evidence type="ECO:0000256" key="1">
    <source>
        <dbReference type="ARBA" id="ARBA00022723"/>
    </source>
</evidence>
<keyword evidence="1" id="KW-0479">Metal-binding</keyword>
<dbReference type="GO" id="GO:0006351">
    <property type="term" value="P:DNA-templated transcription"/>
    <property type="evidence" value="ECO:0007669"/>
    <property type="project" value="InterPro"/>
</dbReference>
<dbReference type="GO" id="GO:0016831">
    <property type="term" value="F:carboxy-lyase activity"/>
    <property type="evidence" value="ECO:0007669"/>
    <property type="project" value="TreeGrafter"/>
</dbReference>